<dbReference type="CDD" id="cd02440">
    <property type="entry name" value="AdoMet_MTases"/>
    <property type="match status" value="1"/>
</dbReference>
<dbReference type="GO" id="GO:0008168">
    <property type="term" value="F:methyltransferase activity"/>
    <property type="evidence" value="ECO:0007669"/>
    <property type="project" value="UniProtKB-KW"/>
</dbReference>
<name>A0ABS2RYR1_9PSEU</name>
<protein>
    <submittedName>
        <fullName evidence="4">SAM-dependent methyltransferase</fullName>
    </submittedName>
</protein>
<dbReference type="SUPFAM" id="SSF53335">
    <property type="entry name" value="S-adenosyl-L-methionine-dependent methyltransferases"/>
    <property type="match status" value="1"/>
</dbReference>
<comment type="caution">
    <text evidence="4">The sequence shown here is derived from an EMBL/GenBank/DDBJ whole genome shotgun (WGS) entry which is preliminary data.</text>
</comment>
<reference evidence="4 5" key="1">
    <citation type="submission" date="2021-01" db="EMBL/GenBank/DDBJ databases">
        <title>Sequencing the genomes of 1000 actinobacteria strains.</title>
        <authorList>
            <person name="Klenk H.-P."/>
        </authorList>
    </citation>
    <scope>NUCLEOTIDE SEQUENCE [LARGE SCALE GENOMIC DNA]</scope>
    <source>
        <strain evidence="4 5">DSM 44581</strain>
    </source>
</reference>
<dbReference type="Proteomes" id="UP001195724">
    <property type="component" value="Unassembled WGS sequence"/>
</dbReference>
<evidence type="ECO:0000256" key="1">
    <source>
        <dbReference type="ARBA" id="ARBA00022603"/>
    </source>
</evidence>
<evidence type="ECO:0000259" key="3">
    <source>
        <dbReference type="Pfam" id="PF13649"/>
    </source>
</evidence>
<evidence type="ECO:0000256" key="2">
    <source>
        <dbReference type="ARBA" id="ARBA00022679"/>
    </source>
</evidence>
<gene>
    <name evidence="4" type="ORF">JOE68_000015</name>
</gene>
<proteinExistence type="predicted"/>
<evidence type="ECO:0000313" key="4">
    <source>
        <dbReference type="EMBL" id="MBM7809150.1"/>
    </source>
</evidence>
<keyword evidence="2" id="KW-0808">Transferase</keyword>
<evidence type="ECO:0000313" key="5">
    <source>
        <dbReference type="Proteomes" id="UP001195724"/>
    </source>
</evidence>
<dbReference type="InterPro" id="IPR029063">
    <property type="entry name" value="SAM-dependent_MTases_sf"/>
</dbReference>
<dbReference type="Pfam" id="PF13649">
    <property type="entry name" value="Methyltransf_25"/>
    <property type="match status" value="1"/>
</dbReference>
<accession>A0ABS2RYR1</accession>
<dbReference type="EMBL" id="JAFBCL010000001">
    <property type="protein sequence ID" value="MBM7809150.1"/>
    <property type="molecule type" value="Genomic_DNA"/>
</dbReference>
<dbReference type="PANTHER" id="PTHR43861">
    <property type="entry name" value="TRANS-ACONITATE 2-METHYLTRANSFERASE-RELATED"/>
    <property type="match status" value="1"/>
</dbReference>
<dbReference type="InterPro" id="IPR041698">
    <property type="entry name" value="Methyltransf_25"/>
</dbReference>
<dbReference type="PANTHER" id="PTHR43861:SF1">
    <property type="entry name" value="TRANS-ACONITATE 2-METHYLTRANSFERASE"/>
    <property type="match status" value="1"/>
</dbReference>
<feature type="domain" description="Methyltransferase" evidence="3">
    <location>
        <begin position="46"/>
        <end position="136"/>
    </location>
</feature>
<organism evidence="4 5">
    <name type="scientific">Saccharothrix algeriensis</name>
    <dbReference type="NCBI Taxonomy" id="173560"/>
    <lineage>
        <taxon>Bacteria</taxon>
        <taxon>Bacillati</taxon>
        <taxon>Actinomycetota</taxon>
        <taxon>Actinomycetes</taxon>
        <taxon>Pseudonocardiales</taxon>
        <taxon>Pseudonocardiaceae</taxon>
        <taxon>Saccharothrix</taxon>
    </lineage>
</organism>
<keyword evidence="1 4" id="KW-0489">Methyltransferase</keyword>
<sequence>MSVQDVRDAYSRRAQEYADLFCSPEAMDEPDRELVSRWADGVAGRVVDAGCGPGQWTDFLRGRGCDVEGVDLVPDFVEYARSRFPDASFRVAELDRLGVPDRSLAGILSWYSIIHTDPEDVPRVLGEFARCLRAGGGLLLGLFEGPRVEPFPHAVTTAYFWPVEEMARRLRDAGFQVEATESRVDPGRRPHAAIVARRTGDR</sequence>
<dbReference type="RefSeq" id="WP_204840292.1">
    <property type="nucleotide sequence ID" value="NZ_JAFBCL010000001.1"/>
</dbReference>
<keyword evidence="5" id="KW-1185">Reference proteome</keyword>
<dbReference type="Gene3D" id="3.40.50.150">
    <property type="entry name" value="Vaccinia Virus protein VP39"/>
    <property type="match status" value="1"/>
</dbReference>
<dbReference type="GO" id="GO:0032259">
    <property type="term" value="P:methylation"/>
    <property type="evidence" value="ECO:0007669"/>
    <property type="project" value="UniProtKB-KW"/>
</dbReference>